<dbReference type="InterPro" id="IPR017441">
    <property type="entry name" value="Protein_kinase_ATP_BS"/>
</dbReference>
<dbReference type="InterPro" id="IPR000719">
    <property type="entry name" value="Prot_kinase_dom"/>
</dbReference>
<evidence type="ECO:0000313" key="17">
    <source>
        <dbReference type="Proteomes" id="UP000694941"/>
    </source>
</evidence>
<evidence type="ECO:0000259" key="14">
    <source>
        <dbReference type="PROSITE" id="PS50001"/>
    </source>
</evidence>
<accession>A0ABM1SJ66</accession>
<dbReference type="InterPro" id="IPR020635">
    <property type="entry name" value="Tyr_kinase_cat_dom"/>
</dbReference>
<dbReference type="SMART" id="SM00219">
    <property type="entry name" value="TyrKc"/>
    <property type="match status" value="2"/>
</dbReference>
<dbReference type="Pfam" id="PF21990">
    <property type="entry name" value="SH2_1"/>
    <property type="match status" value="1"/>
</dbReference>
<dbReference type="SMART" id="SM00252">
    <property type="entry name" value="SH2"/>
    <property type="match status" value="1"/>
</dbReference>
<evidence type="ECO:0000313" key="19">
    <source>
        <dbReference type="RefSeq" id="XP_022243670.1"/>
    </source>
</evidence>
<dbReference type="CDD" id="cd00192">
    <property type="entry name" value="PTKc"/>
    <property type="match status" value="1"/>
</dbReference>
<dbReference type="RefSeq" id="XP_022243670.1">
    <property type="nucleotide sequence ID" value="XM_022387962.1"/>
</dbReference>
<dbReference type="PROSITE" id="PS50001">
    <property type="entry name" value="SH2"/>
    <property type="match status" value="1"/>
</dbReference>
<feature type="domain" description="Protein kinase" evidence="15">
    <location>
        <begin position="468"/>
        <end position="722"/>
    </location>
</feature>
<organism evidence="17 20">
    <name type="scientific">Limulus polyphemus</name>
    <name type="common">Atlantic horseshoe crab</name>
    <dbReference type="NCBI Taxonomy" id="6850"/>
    <lineage>
        <taxon>Eukaryota</taxon>
        <taxon>Metazoa</taxon>
        <taxon>Ecdysozoa</taxon>
        <taxon>Arthropoda</taxon>
        <taxon>Chelicerata</taxon>
        <taxon>Merostomata</taxon>
        <taxon>Xiphosura</taxon>
        <taxon>Limulidae</taxon>
        <taxon>Limulus</taxon>
    </lineage>
</organism>
<evidence type="ECO:0000256" key="4">
    <source>
        <dbReference type="ARBA" id="ARBA00022741"/>
    </source>
</evidence>
<dbReference type="SUPFAM" id="SSF56112">
    <property type="entry name" value="Protein kinase-like (PK-like)"/>
    <property type="match status" value="2"/>
</dbReference>
<comment type="catalytic activity">
    <reaction evidence="9 12">
        <text>L-tyrosyl-[protein] + ATP = O-phospho-L-tyrosyl-[protein] + ADP + H(+)</text>
        <dbReference type="Rhea" id="RHEA:10596"/>
        <dbReference type="Rhea" id="RHEA-COMP:10136"/>
        <dbReference type="Rhea" id="RHEA-COMP:20101"/>
        <dbReference type="ChEBI" id="CHEBI:15378"/>
        <dbReference type="ChEBI" id="CHEBI:30616"/>
        <dbReference type="ChEBI" id="CHEBI:46858"/>
        <dbReference type="ChEBI" id="CHEBI:61978"/>
        <dbReference type="ChEBI" id="CHEBI:456216"/>
        <dbReference type="EC" id="2.7.10.2"/>
    </reaction>
</comment>
<dbReference type="PROSITE" id="PS50057">
    <property type="entry name" value="FERM_3"/>
    <property type="match status" value="1"/>
</dbReference>
<proteinExistence type="inferred from homology"/>
<evidence type="ECO:0000256" key="3">
    <source>
        <dbReference type="ARBA" id="ARBA00022737"/>
    </source>
</evidence>
<dbReference type="Gene3D" id="3.30.505.10">
    <property type="entry name" value="SH2 domain"/>
    <property type="match status" value="1"/>
</dbReference>
<dbReference type="InterPro" id="IPR019749">
    <property type="entry name" value="Band_41_domain"/>
</dbReference>
<keyword evidence="5 12" id="KW-0418">Kinase</keyword>
<dbReference type="PROSITE" id="PS00109">
    <property type="entry name" value="PROTEIN_KINASE_TYR"/>
    <property type="match status" value="1"/>
</dbReference>
<evidence type="ECO:0000259" key="16">
    <source>
        <dbReference type="PROSITE" id="PS50057"/>
    </source>
</evidence>
<dbReference type="RefSeq" id="XP_022243671.1">
    <property type="nucleotide sequence ID" value="XM_022387963.1"/>
</dbReference>
<dbReference type="GeneID" id="106461087"/>
<dbReference type="SMART" id="SM00295">
    <property type="entry name" value="B41"/>
    <property type="match status" value="1"/>
</dbReference>
<evidence type="ECO:0000256" key="2">
    <source>
        <dbReference type="ARBA" id="ARBA00022679"/>
    </source>
</evidence>
<dbReference type="InterPro" id="IPR035963">
    <property type="entry name" value="FERM_2"/>
</dbReference>
<comment type="similarity">
    <text evidence="12">Belongs to the protein kinase superfamily. Tyr protein kinase family.</text>
</comment>
<evidence type="ECO:0000256" key="1">
    <source>
        <dbReference type="ARBA" id="ARBA00022553"/>
    </source>
</evidence>
<feature type="domain" description="Protein kinase" evidence="15">
    <location>
        <begin position="855"/>
        <end position="1119"/>
    </location>
</feature>
<keyword evidence="6 11" id="KW-0067">ATP-binding</keyword>
<dbReference type="InterPro" id="IPR008266">
    <property type="entry name" value="Tyr_kinase_AS"/>
</dbReference>
<protein>
    <recommendedName>
        <fullName evidence="12">Tyrosine-protein kinase</fullName>
        <ecNumber evidence="12">2.7.10.2</ecNumber>
    </recommendedName>
</protein>
<keyword evidence="17" id="KW-1185">Reference proteome</keyword>
<evidence type="ECO:0000256" key="10">
    <source>
        <dbReference type="PROSITE-ProRule" id="PRU00191"/>
    </source>
</evidence>
<feature type="binding site" evidence="11">
    <location>
        <position position="888"/>
    </location>
    <ligand>
        <name>ATP</name>
        <dbReference type="ChEBI" id="CHEBI:30616"/>
    </ligand>
</feature>
<dbReference type="PANTHER" id="PTHR45807">
    <property type="entry name" value="TYROSINE-PROTEIN KINASE HOPSCOTCH"/>
    <property type="match status" value="1"/>
</dbReference>
<evidence type="ECO:0000313" key="18">
    <source>
        <dbReference type="RefSeq" id="XP_013776331.1"/>
    </source>
</evidence>
<dbReference type="Proteomes" id="UP000694941">
    <property type="component" value="Unplaced"/>
</dbReference>
<keyword evidence="8 12" id="KW-0829">Tyrosine-protein kinase</keyword>
<dbReference type="InterPro" id="IPR000980">
    <property type="entry name" value="SH2"/>
</dbReference>
<sequence length="1119" mass="128845">MEGGVEIYLYTYTTPLLLPGDKIYIAEDLCIYAAKACHIGPVGRHLFSLWCPQEAVWLSLSKRIDSSKGKKWKLHFRIRFKPPSIKQLKTFTDENTFNYYFHQMRSDFLSGKIPEVLKKNFFEKALGLAVTDMVRDLLVQKLQPQDKKINYCEFLPQDLRKNKFWISRPVHKALLQCWQNSKQNVDFVKEEYMQQLYELVPNYGYEVFKAQVDEEGKVWMVNLQVDPYCSEQPGLSMYIDGSKNTKRHICTIEDLCFISMRNDGTVEINRRNGIPQHFRFNGVDVMHSFISLLDGYYRLIEKWTFNLCKELATPSLLSLKSMKAHGPVGSLFAYQKLKEKRNCEVGSFILRQSTSCYGEFRLDVCCSQNVNETEGRPETFQIKIYDENYYINNLSDVKESFPTIPQLIAHYSQNNSNLQLKYCIPPSEYDKTHLLLCRPECSSNPNMTIRGECNCSAQCIPHDALILSLHKEYEHPGQYTVVYHARLRRSEGEYREVAVKTLKKHCMRDYMQEFLVQCDKTLFWQSEAIVSTVGVSLAHPLSLVMEYLPLGPLDKYLQSSKSTLKQVDLVEATIHVAKALWYLEEHKCIHGKIRCRNVLVVSHTENSFRVKLADPGIYSYSLSDIHWIPPEYYAKFTLVSKSSAADVWAFGTTVWEIFSYGQKPLDGTNPSEAKDLYQKGVHLPCPLGCHADIYKLMLECWSRDPDIRKQPQAIVRDIYQTLYEVYNSRRNHSYATVDPQPTLSQPPEEVFPPSLPDPPPSLVQQGKGNGKKNWKGAFGIVTNNSYNQLSLYSGSSEKSTATCLSHVENTSGGPTNSVDSLIHIDNSHEMPADECPTPSIDTSPNSLWRIEEDNLKMDQTLGKGFYGEVCKALLTQCEGLRKELVAVKRIKRSNLTDCALKDFCRETEIMKNLQHKNIVEIKGVVEEPEMMLVMEFVEKGSLLAYLNMYKDHLTHQQLLKFASDVAEGMEYLEQKKIVHRDLAARNILVASKDLVKISDFGLAQFTEGYYYWMKTERNLPIRWYSPESINLGKFSHKSDVWSFGVTLWEMFSFGENPQIDGVKDNELAEALNQGKRLCCPKNCPVYVYQLMLSCWQGESQERPNFSNIRNQIEDLKEQL</sequence>
<feature type="domain" description="FERM" evidence="16">
    <location>
        <begin position="3"/>
        <end position="304"/>
    </location>
</feature>
<dbReference type="EC" id="2.7.10.2" evidence="12"/>
<dbReference type="InterPro" id="IPR001245">
    <property type="entry name" value="Ser-Thr/Tyr_kinase_cat_dom"/>
</dbReference>
<evidence type="ECO:0000313" key="20">
    <source>
        <dbReference type="RefSeq" id="XP_022243671.1"/>
    </source>
</evidence>
<dbReference type="InterPro" id="IPR000299">
    <property type="entry name" value="FERM_domain"/>
</dbReference>
<evidence type="ECO:0000256" key="5">
    <source>
        <dbReference type="ARBA" id="ARBA00022777"/>
    </source>
</evidence>
<evidence type="ECO:0000259" key="15">
    <source>
        <dbReference type="PROSITE" id="PS50011"/>
    </source>
</evidence>
<name>A0ABM1SJ66_LIMPO</name>
<keyword evidence="1" id="KW-0597">Phosphoprotein</keyword>
<dbReference type="PROSITE" id="PS00107">
    <property type="entry name" value="PROTEIN_KINASE_ATP"/>
    <property type="match status" value="1"/>
</dbReference>
<evidence type="ECO:0000256" key="13">
    <source>
        <dbReference type="SAM" id="MobiDB-lite"/>
    </source>
</evidence>
<reference evidence="18 19" key="1">
    <citation type="submission" date="2025-05" db="UniProtKB">
        <authorList>
            <consortium name="RefSeq"/>
        </authorList>
    </citation>
    <scope>IDENTIFICATION</scope>
    <source>
        <tissue evidence="18 19">Muscle</tissue>
    </source>
</reference>
<dbReference type="InterPro" id="IPR041155">
    <property type="entry name" value="FERM_F1"/>
</dbReference>
<dbReference type="CDD" id="cd14473">
    <property type="entry name" value="FERM_B-lobe"/>
    <property type="match status" value="1"/>
</dbReference>
<evidence type="ECO:0000256" key="7">
    <source>
        <dbReference type="ARBA" id="ARBA00022999"/>
    </source>
</evidence>
<feature type="region of interest" description="Disordered" evidence="13">
    <location>
        <begin position="734"/>
        <end position="756"/>
    </location>
</feature>
<evidence type="ECO:0000256" key="9">
    <source>
        <dbReference type="ARBA" id="ARBA00051245"/>
    </source>
</evidence>
<gene>
    <name evidence="18 19 20" type="primary">LOC106461087</name>
</gene>
<dbReference type="RefSeq" id="XP_013776331.1">
    <property type="nucleotide sequence ID" value="XM_013920877.2"/>
</dbReference>
<dbReference type="Pfam" id="PF07714">
    <property type="entry name" value="PK_Tyr_Ser-Thr"/>
    <property type="match status" value="2"/>
</dbReference>
<dbReference type="SUPFAM" id="SSF47031">
    <property type="entry name" value="Second domain of FERM"/>
    <property type="match status" value="1"/>
</dbReference>
<dbReference type="PRINTS" id="PR00109">
    <property type="entry name" value="TYRKINASE"/>
</dbReference>
<keyword evidence="2 12" id="KW-0808">Transferase</keyword>
<evidence type="ECO:0000256" key="12">
    <source>
        <dbReference type="RuleBase" id="RU362096"/>
    </source>
</evidence>
<dbReference type="PANTHER" id="PTHR45807:SF7">
    <property type="entry name" value="TYROSINE-PROTEIN KINASE HOPSCOTCH"/>
    <property type="match status" value="1"/>
</dbReference>
<dbReference type="PROSITE" id="PS50011">
    <property type="entry name" value="PROTEIN_KINASE_DOM"/>
    <property type="match status" value="2"/>
</dbReference>
<evidence type="ECO:0000256" key="8">
    <source>
        <dbReference type="ARBA" id="ARBA00023137"/>
    </source>
</evidence>
<evidence type="ECO:0000256" key="6">
    <source>
        <dbReference type="ARBA" id="ARBA00022840"/>
    </source>
</evidence>
<dbReference type="Pfam" id="PF18379">
    <property type="entry name" value="FERM_F1"/>
    <property type="match status" value="1"/>
</dbReference>
<dbReference type="SUPFAM" id="SSF55550">
    <property type="entry name" value="SH2 domain"/>
    <property type="match status" value="1"/>
</dbReference>
<evidence type="ECO:0000256" key="11">
    <source>
        <dbReference type="PROSITE-ProRule" id="PRU10141"/>
    </source>
</evidence>
<feature type="domain" description="SH2" evidence="14">
    <location>
        <begin position="323"/>
        <end position="426"/>
    </location>
</feature>
<dbReference type="Gene3D" id="1.10.510.10">
    <property type="entry name" value="Transferase(Phosphotransferase) domain 1"/>
    <property type="match status" value="2"/>
</dbReference>
<dbReference type="InterPro" id="IPR036860">
    <property type="entry name" value="SH2_dom_sf"/>
</dbReference>
<keyword evidence="3" id="KW-0677">Repeat</keyword>
<keyword evidence="7 10" id="KW-0727">SH2 domain</keyword>
<dbReference type="InterPro" id="IPR019748">
    <property type="entry name" value="FERM_central"/>
</dbReference>
<keyword evidence="4 11" id="KW-0547">Nucleotide-binding</keyword>
<dbReference type="InterPro" id="IPR051286">
    <property type="entry name" value="JAK"/>
</dbReference>
<dbReference type="InterPro" id="IPR011009">
    <property type="entry name" value="Kinase-like_dom_sf"/>
</dbReference>